<dbReference type="Proteomes" id="UP000193427">
    <property type="component" value="Chromosome"/>
</dbReference>
<keyword evidence="2" id="KW-1185">Reference proteome</keyword>
<dbReference type="OrthoDB" id="5405962at2"/>
<reference evidence="1 2" key="1">
    <citation type="submission" date="2016-04" db="EMBL/GenBank/DDBJ databases">
        <title>Complete genome sequence of natural rubber-degrading, novel Gram-negative bacterium, Rhizobacter gummiphilus strain NS21.</title>
        <authorList>
            <person name="Tabata M."/>
            <person name="Kasai D."/>
            <person name="Fukuda M."/>
        </authorList>
    </citation>
    <scope>NUCLEOTIDE SEQUENCE [LARGE SCALE GENOMIC DNA]</scope>
    <source>
        <strain evidence="1 2">NS21</strain>
    </source>
</reference>
<dbReference type="STRING" id="946333.A4W93_05800"/>
<sequence length="163" mass="17418">MPRIPAPRRAPRPKAQQGVVLIITLIVLILVTVLSLASIRATTTDERIAGNARDRNKAFQSAEAVVLRCLAAVRNNTYAGVKLDPVTSGDENWKVEANWAPDSTNSVAGAFTDDELTDAGLKEQPRCMVEKLNATGTSVRVTGRASGLSADSRVVLQATFSSE</sequence>
<accession>A0A1W6L5B5</accession>
<dbReference type="InterPro" id="IPR025746">
    <property type="entry name" value="PilX_N_dom"/>
</dbReference>
<evidence type="ECO:0000313" key="2">
    <source>
        <dbReference type="Proteomes" id="UP000193427"/>
    </source>
</evidence>
<evidence type="ECO:0000313" key="1">
    <source>
        <dbReference type="EMBL" id="ARN19463.1"/>
    </source>
</evidence>
<organism evidence="1 2">
    <name type="scientific">Piscinibacter gummiphilus</name>
    <dbReference type="NCBI Taxonomy" id="946333"/>
    <lineage>
        <taxon>Bacteria</taxon>
        <taxon>Pseudomonadati</taxon>
        <taxon>Pseudomonadota</taxon>
        <taxon>Betaproteobacteria</taxon>
        <taxon>Burkholderiales</taxon>
        <taxon>Sphaerotilaceae</taxon>
        <taxon>Piscinibacter</taxon>
    </lineage>
</organism>
<dbReference type="EMBL" id="CP015118">
    <property type="protein sequence ID" value="ARN19463.1"/>
    <property type="molecule type" value="Genomic_DNA"/>
</dbReference>
<name>A0A1W6L5B5_9BURK</name>
<protein>
    <submittedName>
        <fullName evidence="1">Uncharacterized protein</fullName>
    </submittedName>
</protein>
<gene>
    <name evidence="1" type="ORF">A4W93_05800</name>
</gene>
<dbReference type="AlphaFoldDB" id="A0A1W6L5B5"/>
<dbReference type="Pfam" id="PF14341">
    <property type="entry name" value="PilX_N"/>
    <property type="match status" value="1"/>
</dbReference>
<proteinExistence type="predicted"/>
<dbReference type="KEGG" id="rgu:A4W93_05800"/>
<dbReference type="RefSeq" id="WP_157782118.1">
    <property type="nucleotide sequence ID" value="NZ_BSPR01000002.1"/>
</dbReference>